<dbReference type="PANTHER" id="PTHR28620">
    <property type="entry name" value="CENTROMERE PROTEIN V"/>
    <property type="match status" value="1"/>
</dbReference>
<dbReference type="Pfam" id="PF04828">
    <property type="entry name" value="GFA"/>
    <property type="match status" value="1"/>
</dbReference>
<dbReference type="PROSITE" id="PS51891">
    <property type="entry name" value="CENP_V_GFA"/>
    <property type="match status" value="1"/>
</dbReference>
<dbReference type="SUPFAM" id="SSF51316">
    <property type="entry name" value="Mss4-like"/>
    <property type="match status" value="1"/>
</dbReference>
<name>A0A0S2DNF8_LYSEN</name>
<gene>
    <name evidence="4" type="ORF">GLE_4825</name>
</gene>
<dbReference type="STRING" id="69.GLE_4825"/>
<dbReference type="OrthoDB" id="9805575at2"/>
<dbReference type="Proteomes" id="UP000061569">
    <property type="component" value="Chromosome"/>
</dbReference>
<dbReference type="RefSeq" id="WP_057949341.1">
    <property type="nucleotide sequence ID" value="NZ_CP110813.1"/>
</dbReference>
<dbReference type="PANTHER" id="PTHR28620:SF1">
    <property type="entry name" value="CENP-V_GFA DOMAIN-CONTAINING PROTEIN"/>
    <property type="match status" value="1"/>
</dbReference>
<accession>A0A0S2DNF8</accession>
<dbReference type="EMBL" id="CP013140">
    <property type="protein sequence ID" value="ALN60166.1"/>
    <property type="molecule type" value="Genomic_DNA"/>
</dbReference>
<evidence type="ECO:0000313" key="4">
    <source>
        <dbReference type="EMBL" id="ALN60166.1"/>
    </source>
</evidence>
<dbReference type="KEGG" id="lez:GLE_4825"/>
<evidence type="ECO:0000256" key="2">
    <source>
        <dbReference type="ARBA" id="ARBA00022723"/>
    </source>
</evidence>
<dbReference type="AlphaFoldDB" id="A0A0S2DNF8"/>
<dbReference type="InterPro" id="IPR052355">
    <property type="entry name" value="CENP-V-like"/>
</dbReference>
<comment type="similarity">
    <text evidence="1">Belongs to the Gfa family.</text>
</comment>
<dbReference type="InterPro" id="IPR006913">
    <property type="entry name" value="CENP-V/GFA"/>
</dbReference>
<keyword evidence="3" id="KW-0862">Zinc</keyword>
<evidence type="ECO:0000256" key="3">
    <source>
        <dbReference type="ARBA" id="ARBA00022833"/>
    </source>
</evidence>
<evidence type="ECO:0000256" key="1">
    <source>
        <dbReference type="ARBA" id="ARBA00005495"/>
    </source>
</evidence>
<evidence type="ECO:0000313" key="5">
    <source>
        <dbReference type="Proteomes" id="UP000061569"/>
    </source>
</evidence>
<dbReference type="GO" id="GO:0016846">
    <property type="term" value="F:carbon-sulfur lyase activity"/>
    <property type="evidence" value="ECO:0007669"/>
    <property type="project" value="InterPro"/>
</dbReference>
<dbReference type="InterPro" id="IPR011057">
    <property type="entry name" value="Mss4-like_sf"/>
</dbReference>
<protein>
    <submittedName>
        <fullName evidence="4">Glutathione-dependent formaldehyde-activating protein</fullName>
    </submittedName>
</protein>
<dbReference type="GO" id="GO:0046872">
    <property type="term" value="F:metal ion binding"/>
    <property type="evidence" value="ECO:0007669"/>
    <property type="project" value="UniProtKB-KW"/>
</dbReference>
<sequence length="139" mass="15279">MSEHTPDSGTFHGGCHCGAVRFRAQVDPAQGSVRCNCSLCARMRRWAAILAPSAFELLEGEDALADYRFGRGVARHRFCRHCGVHVFAQNHVEELGGDYVSLSLACLDVAPQWLAAVPVAYLNGRDEDWERPPAVTAHM</sequence>
<keyword evidence="2" id="KW-0479">Metal-binding</keyword>
<reference evidence="4 5" key="1">
    <citation type="submission" date="2015-11" db="EMBL/GenBank/DDBJ databases">
        <title>Genome sequences of Lysobacter enzymogenes strain C3 and Lysobacter antibioticus ATCC 29479.</title>
        <authorList>
            <person name="Kobayashi D.Y."/>
        </authorList>
    </citation>
    <scope>NUCLEOTIDE SEQUENCE [LARGE SCALE GENOMIC DNA]</scope>
    <source>
        <strain evidence="4 5">C3</strain>
    </source>
</reference>
<proteinExistence type="inferred from homology"/>
<dbReference type="Gene3D" id="2.170.150.70">
    <property type="match status" value="1"/>
</dbReference>
<organism evidence="4 5">
    <name type="scientific">Lysobacter enzymogenes</name>
    <dbReference type="NCBI Taxonomy" id="69"/>
    <lineage>
        <taxon>Bacteria</taxon>
        <taxon>Pseudomonadati</taxon>
        <taxon>Pseudomonadota</taxon>
        <taxon>Gammaproteobacteria</taxon>
        <taxon>Lysobacterales</taxon>
        <taxon>Lysobacteraceae</taxon>
        <taxon>Lysobacter</taxon>
    </lineage>
</organism>
<dbReference type="PATRIC" id="fig|69.6.peg.4756"/>